<dbReference type="RefSeq" id="WP_138196498.1">
    <property type="nucleotide sequence ID" value="NZ_VCIW01000017.1"/>
</dbReference>
<dbReference type="CDD" id="cd12797">
    <property type="entry name" value="M23_peptidase"/>
    <property type="match status" value="1"/>
</dbReference>
<feature type="coiled-coil region" evidence="2">
    <location>
        <begin position="27"/>
        <end position="110"/>
    </location>
</feature>
<feature type="coiled-coil region" evidence="2">
    <location>
        <begin position="199"/>
        <end position="257"/>
    </location>
</feature>
<accession>A0A5R9GAA7</accession>
<dbReference type="Pfam" id="PF24568">
    <property type="entry name" value="CC_PcsB"/>
    <property type="match status" value="1"/>
</dbReference>
<dbReference type="InterPro" id="IPR050570">
    <property type="entry name" value="Cell_wall_metabolism_enzyme"/>
</dbReference>
<evidence type="ECO:0000256" key="3">
    <source>
        <dbReference type="SAM" id="SignalP"/>
    </source>
</evidence>
<dbReference type="Gene3D" id="6.10.250.3150">
    <property type="match status" value="1"/>
</dbReference>
<evidence type="ECO:0000256" key="2">
    <source>
        <dbReference type="SAM" id="Coils"/>
    </source>
</evidence>
<dbReference type="GO" id="GO:0004222">
    <property type="term" value="F:metalloendopeptidase activity"/>
    <property type="evidence" value="ECO:0007669"/>
    <property type="project" value="TreeGrafter"/>
</dbReference>
<dbReference type="OrthoDB" id="9805799at2"/>
<dbReference type="AlphaFoldDB" id="A0A5R9GAA7"/>
<dbReference type="Proteomes" id="UP000309676">
    <property type="component" value="Unassembled WGS sequence"/>
</dbReference>
<evidence type="ECO:0000259" key="4">
    <source>
        <dbReference type="Pfam" id="PF01551"/>
    </source>
</evidence>
<evidence type="ECO:0000259" key="5">
    <source>
        <dbReference type="Pfam" id="PF24568"/>
    </source>
</evidence>
<evidence type="ECO:0000313" key="7">
    <source>
        <dbReference type="Proteomes" id="UP000309676"/>
    </source>
</evidence>
<dbReference type="PANTHER" id="PTHR21666:SF270">
    <property type="entry name" value="MUREIN HYDROLASE ACTIVATOR ENVC"/>
    <property type="match status" value="1"/>
</dbReference>
<feature type="domain" description="M23ase beta-sheet core" evidence="4">
    <location>
        <begin position="297"/>
        <end position="393"/>
    </location>
</feature>
<dbReference type="SUPFAM" id="SSF57997">
    <property type="entry name" value="Tropomyosin"/>
    <property type="match status" value="1"/>
</dbReference>
<keyword evidence="1 3" id="KW-0732">Signal</keyword>
<comment type="caution">
    <text evidence="6">The sequence shown here is derived from an EMBL/GenBank/DDBJ whole genome shotgun (WGS) entry which is preliminary data.</text>
</comment>
<dbReference type="InterPro" id="IPR011055">
    <property type="entry name" value="Dup_hybrid_motif"/>
</dbReference>
<dbReference type="SUPFAM" id="SSF51261">
    <property type="entry name" value="Duplicated hybrid motif"/>
    <property type="match status" value="1"/>
</dbReference>
<sequence>MKQKLLTCVVISLLLSGGPTVLADTQLDKIDQQLNQVKKQLKEAERLGNKARSEMEQIQKQKSEYADQIQQIQSDIDTSSRKLLQLSNRVKEVEENLKYTTGLLEQAEERVSTREALLNNRIRLLYMNGVVSYLDVLLSSTSFMDFLDRVSAIQSIVKQDKQLLALNIIDRQEVENKKKDVEAQLSYVNDLVVQTSEIRKQLEGKQKNKQVAIASLETKEEQLEEIREEHEKEILQLADQQGKLVKQQAELKNQQKKPKKKIVKYSGGQMTWPVPSSDRITSMWGPRIHPITGKKKNHNGLDIAAPNGDSIVAAASGTVVLAQWYGDFGNCVIIEHENGIRTLYAHIRTGGIKVKVGDEVSAGDKIAEVGSTGASTGNHLHFGVYVNNQNVDPLSYLK</sequence>
<keyword evidence="7" id="KW-1185">Reference proteome</keyword>
<dbReference type="InterPro" id="IPR016047">
    <property type="entry name" value="M23ase_b-sheet_dom"/>
</dbReference>
<dbReference type="EMBL" id="VCIW01000017">
    <property type="protein sequence ID" value="TLS50014.1"/>
    <property type="molecule type" value="Genomic_DNA"/>
</dbReference>
<protein>
    <submittedName>
        <fullName evidence="6">Uncharacterized protein</fullName>
    </submittedName>
</protein>
<name>A0A5R9GAA7_9BACL</name>
<evidence type="ECO:0000313" key="6">
    <source>
        <dbReference type="EMBL" id="TLS50014.1"/>
    </source>
</evidence>
<evidence type="ECO:0000256" key="1">
    <source>
        <dbReference type="ARBA" id="ARBA00022729"/>
    </source>
</evidence>
<feature type="chain" id="PRO_5024458100" evidence="3">
    <location>
        <begin position="24"/>
        <end position="398"/>
    </location>
</feature>
<organism evidence="6 7">
    <name type="scientific">Paenibacillus antri</name>
    <dbReference type="NCBI Taxonomy" id="2582848"/>
    <lineage>
        <taxon>Bacteria</taxon>
        <taxon>Bacillati</taxon>
        <taxon>Bacillota</taxon>
        <taxon>Bacilli</taxon>
        <taxon>Bacillales</taxon>
        <taxon>Paenibacillaceae</taxon>
        <taxon>Paenibacillus</taxon>
    </lineage>
</organism>
<feature type="signal peptide" evidence="3">
    <location>
        <begin position="1"/>
        <end position="23"/>
    </location>
</feature>
<keyword evidence="2" id="KW-0175">Coiled coil</keyword>
<dbReference type="PANTHER" id="PTHR21666">
    <property type="entry name" value="PEPTIDASE-RELATED"/>
    <property type="match status" value="1"/>
</dbReference>
<gene>
    <name evidence="6" type="ORF">FE782_22000</name>
</gene>
<dbReference type="Pfam" id="PF01551">
    <property type="entry name" value="Peptidase_M23"/>
    <property type="match status" value="1"/>
</dbReference>
<dbReference type="Gene3D" id="2.70.70.10">
    <property type="entry name" value="Glucose Permease (Domain IIA)"/>
    <property type="match status" value="1"/>
</dbReference>
<feature type="domain" description="Peptidoglycan hydrolase PcsB coiled-coil" evidence="5">
    <location>
        <begin position="105"/>
        <end position="177"/>
    </location>
</feature>
<proteinExistence type="predicted"/>
<dbReference type="InterPro" id="IPR057309">
    <property type="entry name" value="PcsB_CC"/>
</dbReference>
<reference evidence="6 7" key="1">
    <citation type="submission" date="2019-05" db="EMBL/GenBank/DDBJ databases">
        <authorList>
            <person name="Narsing Rao M.P."/>
            <person name="Li W.J."/>
        </authorList>
    </citation>
    <scope>NUCLEOTIDE SEQUENCE [LARGE SCALE GENOMIC DNA]</scope>
    <source>
        <strain evidence="6 7">SYSU_K30003</strain>
    </source>
</reference>